<evidence type="ECO:0000313" key="3">
    <source>
        <dbReference type="EMBL" id="RIX77552.1"/>
    </source>
</evidence>
<dbReference type="InterPro" id="IPR050855">
    <property type="entry name" value="NDM-1-like"/>
</dbReference>
<dbReference type="CDD" id="cd07739">
    <property type="entry name" value="metallo-hydrolase-like_MBL-fold"/>
    <property type="match status" value="1"/>
</dbReference>
<dbReference type="RefSeq" id="WP_119555751.1">
    <property type="nucleotide sequence ID" value="NZ_QXMN01000024.1"/>
</dbReference>
<keyword evidence="1" id="KW-0732">Signal</keyword>
<dbReference type="Proteomes" id="UP000265619">
    <property type="component" value="Unassembled WGS sequence"/>
</dbReference>
<dbReference type="SUPFAM" id="SSF56281">
    <property type="entry name" value="Metallo-hydrolase/oxidoreductase"/>
    <property type="match status" value="1"/>
</dbReference>
<protein>
    <submittedName>
        <fullName evidence="3">MBL fold metallo-hydrolase</fullName>
    </submittedName>
</protein>
<comment type="caution">
    <text evidence="3">The sequence shown here is derived from an EMBL/GenBank/DDBJ whole genome shotgun (WGS) entry which is preliminary data.</text>
</comment>
<feature type="chain" id="PRO_5040733749" evidence="1">
    <location>
        <begin position="29"/>
        <end position="301"/>
    </location>
</feature>
<feature type="signal peptide" evidence="1">
    <location>
        <begin position="1"/>
        <end position="28"/>
    </location>
</feature>
<dbReference type="InterPro" id="IPR036866">
    <property type="entry name" value="RibonucZ/Hydroxyglut_hydro"/>
</dbReference>
<gene>
    <name evidence="3" type="ORF">D3H34_18835</name>
</gene>
<evidence type="ECO:0000259" key="2">
    <source>
        <dbReference type="SMART" id="SM00849"/>
    </source>
</evidence>
<dbReference type="Gene3D" id="3.60.15.10">
    <property type="entry name" value="Ribonuclease Z/Hydroxyacylglutathione hydrolase-like"/>
    <property type="match status" value="1"/>
</dbReference>
<sequence length="301" mass="32455">MRRRVLLRSSAALSLSATLALAPLATHAADPLKIDVYNPGTRSLFAVSSTLLTGESDALLIDAQLQRNDAEALVRKIRASGKKLTTVYISHGDPDYYFGLDVIRAAFPEAKIVATPQTVAAILATKDGKFARVVPILKENAPQALVVPEPLAGDSLTLEGNKIQIIGLDGPTPARSFLWIPSLKTVLGGIPVAANNHVWMADAQTPQARSDWLKTLERITDLSPETVVPGHYLPNADGSAPYTLASVNFTRDYLTAFEIEVGRAKDSTELIDAMTKRYPAFKNISTLTLGAKVAKGEMKWP</sequence>
<organism evidence="3 4">
    <name type="scientific">Acidovorax cavernicola</name>
    <dbReference type="NCBI Taxonomy" id="1675792"/>
    <lineage>
        <taxon>Bacteria</taxon>
        <taxon>Pseudomonadati</taxon>
        <taxon>Pseudomonadota</taxon>
        <taxon>Betaproteobacteria</taxon>
        <taxon>Burkholderiales</taxon>
        <taxon>Comamonadaceae</taxon>
        <taxon>Acidovorax</taxon>
    </lineage>
</organism>
<dbReference type="AlphaFoldDB" id="A0A9X8D3M5"/>
<dbReference type="OrthoDB" id="5293495at2"/>
<dbReference type="PANTHER" id="PTHR42951">
    <property type="entry name" value="METALLO-BETA-LACTAMASE DOMAIN-CONTAINING"/>
    <property type="match status" value="1"/>
</dbReference>
<evidence type="ECO:0000313" key="4">
    <source>
        <dbReference type="Proteomes" id="UP000265619"/>
    </source>
</evidence>
<evidence type="ECO:0000256" key="1">
    <source>
        <dbReference type="SAM" id="SignalP"/>
    </source>
</evidence>
<dbReference type="EMBL" id="QXMN01000024">
    <property type="protein sequence ID" value="RIX77552.1"/>
    <property type="molecule type" value="Genomic_DNA"/>
</dbReference>
<reference evidence="3 4" key="1">
    <citation type="submission" date="2018-09" db="EMBL/GenBank/DDBJ databases">
        <title>Acidovorax cavernicola nov. sp. isolated from Gruta de las Maravillas (Aracena, Spain).</title>
        <authorList>
            <person name="Jurado V."/>
            <person name="Gutierrez-Patricio S."/>
            <person name="Gonzalez-Pimentel J.L."/>
            <person name="Miller A.Z."/>
            <person name="Laiz L."/>
            <person name="Saiz-Jimenez C."/>
        </authorList>
    </citation>
    <scope>NUCLEOTIDE SEQUENCE [LARGE SCALE GENOMIC DNA]</scope>
    <source>
        <strain evidence="3 4">1011MAR4D40.2</strain>
    </source>
</reference>
<dbReference type="Pfam" id="PF00753">
    <property type="entry name" value="Lactamase_B"/>
    <property type="match status" value="1"/>
</dbReference>
<feature type="domain" description="Metallo-beta-lactamase" evidence="2">
    <location>
        <begin position="46"/>
        <end position="231"/>
    </location>
</feature>
<name>A0A9X8D3M5_9BURK</name>
<accession>A0A9X8D3M5</accession>
<dbReference type="PANTHER" id="PTHR42951:SF14">
    <property type="entry name" value="METALLO-BETA-LACTAMASE SUPERFAMILY PROTEIN"/>
    <property type="match status" value="1"/>
</dbReference>
<keyword evidence="4" id="KW-1185">Reference proteome</keyword>
<dbReference type="InterPro" id="IPR001279">
    <property type="entry name" value="Metallo-B-lactamas"/>
</dbReference>
<dbReference type="SMART" id="SM00849">
    <property type="entry name" value="Lactamase_B"/>
    <property type="match status" value="1"/>
</dbReference>
<proteinExistence type="predicted"/>